<dbReference type="SUPFAM" id="SSF50729">
    <property type="entry name" value="PH domain-like"/>
    <property type="match status" value="1"/>
</dbReference>
<feature type="compositionally biased region" description="Polar residues" evidence="3">
    <location>
        <begin position="74"/>
        <end position="84"/>
    </location>
</feature>
<proteinExistence type="predicted"/>
<keyword evidence="6" id="KW-1185">Reference proteome</keyword>
<feature type="compositionally biased region" description="Polar residues" evidence="3">
    <location>
        <begin position="26"/>
        <end position="43"/>
    </location>
</feature>
<protein>
    <submittedName>
        <fullName evidence="5">Pleckstrin homology like domain family B member 2</fullName>
    </submittedName>
</protein>
<feature type="domain" description="PH" evidence="4">
    <location>
        <begin position="1050"/>
        <end position="1153"/>
    </location>
</feature>
<evidence type="ECO:0000256" key="1">
    <source>
        <dbReference type="ARBA" id="ARBA00023054"/>
    </source>
</evidence>
<gene>
    <name evidence="5" type="primary">PHLDB2</name>
</gene>
<feature type="region of interest" description="Disordered" evidence="3">
    <location>
        <begin position="1"/>
        <end position="43"/>
    </location>
</feature>
<sequence>MAEQSHMQKQLDLQNGSLEAGFVENSLENDSQNMMESLSPKKYSSSLRFKANGDCSGSYLTLSQPVPAKRSPSPLGTSVRSSPSLAKIQGTKPFSCDGSDKSISMKPPTPLRSTSPSLSGYALGRADFDHFLGRDTERSLRLSEKPPYSKYSSRNKSHDNVYFLGGLEGRKASGSLLTMWNGSSLSDTGSSPISRSGAASMPSSPKQARKISIQDNLTLQPKLSRHRDPASENISLRTRKYSSGSLSHMGAYSRSLPRLHRATENQLAPLSLPPRSSLGNSKRTKLGEKDLPHSIIDNDNYLNFSSLSSGALPYKTSASEGSPYVSSTLSVPASPRVARKMLLASTSSCTSDDLDRASYSGTSPGHSFPPGELDRAFAARRNFSCGSVEFDDADLDSLRQASGTPQPALRERKSSISSISGRDDLMDYHRRQREERLREQEMERLERQRLETILSLCAEYTKPDSRVSPGTTVADVQKINKELEKLQLSDEESVFEEALVSPDTRYRCHQKSALHDADLAGFGSLSQSSASFLPPRGARSDELLRDLTRTPPPPSSAFLKASGGESAYLSILPKTPEGISEEQRIQELTAMEETRIAILNNLEELEQKIKDINDQMEESSRELDMECALLDGEQKSETTELMKEKEILDHLNRKITELEKNIVGEKTKEKVKLDAEREKLERLQELYSEQKTQLDNCPESMREQLQQQLKRDADLLDVESKHFEDLEFQQLERESRLDEEKENLTQQLLREVAEYQRNIVTRKEKISALKKQANHIVQQAQREQDHFVKEKNNLIMMLQREKENLCNLEKKYSSLSGGKGFPITPNTLKEGHLPLGQSNSCGSVLPHSLATMTKDSESRRMLRGYNHQQMSEGQRQKSSEFYNRTASESNVYLNSFHYPDHRYKDQAFDTLSLDSSDSMETSISACSPDNISSASTSNIARIEEMERLLKQAHAEKTRLLESREREMEAKKRALEEEKRRRELLEKRLQEETSQRQKLIEKEVKIREKQRAQARPLTRYLPVRKEDFDLRSHVETAGHNIDTCYHVSITEKTCRGFLIKMGGKIKTWKKRWFVFDRNKRTFSYYADKHEAKLKGVIYFQAIEEVYYDHLKNANKSPNPLLTFSVKTHDRIYYMVAPSPEAMRIWMDVIVTGAEGYTHFLL</sequence>
<dbReference type="Proteomes" id="UP000694544">
    <property type="component" value="Unplaced"/>
</dbReference>
<feature type="region of interest" description="Disordered" evidence="3">
    <location>
        <begin position="398"/>
        <end position="426"/>
    </location>
</feature>
<dbReference type="InterPro" id="IPR001849">
    <property type="entry name" value="PH_domain"/>
</dbReference>
<dbReference type="PANTHER" id="PTHR12156:SF21">
    <property type="entry name" value="PLECKSTRIN HOMOLOGY-LIKE DOMAIN FAMILY B MEMBER 2"/>
    <property type="match status" value="1"/>
</dbReference>
<dbReference type="Gene3D" id="2.30.29.30">
    <property type="entry name" value="Pleckstrin-homology domain (PH domain)/Phosphotyrosine-binding domain (PTB)"/>
    <property type="match status" value="1"/>
</dbReference>
<dbReference type="InterPro" id="IPR011993">
    <property type="entry name" value="PH-like_dom_sf"/>
</dbReference>
<keyword evidence="1 2" id="KW-0175">Coiled coil</keyword>
<dbReference type="InterPro" id="IPR052212">
    <property type="entry name" value="PH-like_domain"/>
</dbReference>
<feature type="region of interest" description="Disordered" evidence="3">
    <location>
        <begin position="265"/>
        <end position="291"/>
    </location>
</feature>
<feature type="coiled-coil region" evidence="2">
    <location>
        <begin position="738"/>
        <end position="808"/>
    </location>
</feature>
<evidence type="ECO:0000313" key="5">
    <source>
        <dbReference type="Ensembl" id="ENSMMSP00000023496.1"/>
    </source>
</evidence>
<feature type="compositionally biased region" description="Low complexity" evidence="3">
    <location>
        <begin position="269"/>
        <end position="278"/>
    </location>
</feature>
<feature type="region of interest" description="Disordered" evidence="3">
    <location>
        <begin position="187"/>
        <end position="239"/>
    </location>
</feature>
<dbReference type="InterPro" id="IPR037810">
    <property type="entry name" value="PHLDB1/2/3_PH"/>
</dbReference>
<accession>A0A8C6E1Y8</accession>
<evidence type="ECO:0000256" key="2">
    <source>
        <dbReference type="SAM" id="Coils"/>
    </source>
</evidence>
<feature type="region of interest" description="Disordered" evidence="3">
    <location>
        <begin position="350"/>
        <end position="373"/>
    </location>
</feature>
<feature type="region of interest" description="Disordered" evidence="3">
    <location>
        <begin position="60"/>
        <end position="118"/>
    </location>
</feature>
<reference evidence="5" key="2">
    <citation type="submission" date="2025-09" db="UniProtKB">
        <authorList>
            <consortium name="Ensembl"/>
        </authorList>
    </citation>
    <scope>IDENTIFICATION</scope>
</reference>
<evidence type="ECO:0000313" key="6">
    <source>
        <dbReference type="Proteomes" id="UP000694544"/>
    </source>
</evidence>
<dbReference type="AlphaFoldDB" id="A0A8C6E1Y8"/>
<evidence type="ECO:0000259" key="4">
    <source>
        <dbReference type="PROSITE" id="PS50003"/>
    </source>
</evidence>
<name>A0A8C6E1Y8_MOSMO</name>
<dbReference type="PROSITE" id="PS50003">
    <property type="entry name" value="PH_DOMAIN"/>
    <property type="match status" value="1"/>
</dbReference>
<feature type="coiled-coil region" evidence="2">
    <location>
        <begin position="588"/>
        <end position="693"/>
    </location>
</feature>
<dbReference type="PANTHER" id="PTHR12156">
    <property type="entry name" value="PLECKSTRIN HOMOLOGY-LIKE DOMAIN, FAMILY B, MEMBER 3"/>
    <property type="match status" value="1"/>
</dbReference>
<dbReference type="GeneTree" id="ENSGT00940000156371"/>
<dbReference type="Pfam" id="PF00169">
    <property type="entry name" value="PH"/>
    <property type="match status" value="1"/>
</dbReference>
<dbReference type="GO" id="GO:0070507">
    <property type="term" value="P:regulation of microtubule cytoskeleton organization"/>
    <property type="evidence" value="ECO:0007669"/>
    <property type="project" value="TreeGrafter"/>
</dbReference>
<organism evidence="5 6">
    <name type="scientific">Moschus moschiferus</name>
    <name type="common">Siberian musk deer</name>
    <name type="synonym">Moschus sibiricus</name>
    <dbReference type="NCBI Taxonomy" id="68415"/>
    <lineage>
        <taxon>Eukaryota</taxon>
        <taxon>Metazoa</taxon>
        <taxon>Chordata</taxon>
        <taxon>Craniata</taxon>
        <taxon>Vertebrata</taxon>
        <taxon>Euteleostomi</taxon>
        <taxon>Mammalia</taxon>
        <taxon>Eutheria</taxon>
        <taxon>Laurasiatheria</taxon>
        <taxon>Artiodactyla</taxon>
        <taxon>Ruminantia</taxon>
        <taxon>Pecora</taxon>
        <taxon>Moschidae</taxon>
        <taxon>Moschus</taxon>
    </lineage>
</organism>
<dbReference type="SMART" id="SM00233">
    <property type="entry name" value="PH"/>
    <property type="match status" value="1"/>
</dbReference>
<feature type="coiled-coil region" evidence="2">
    <location>
        <begin position="942"/>
        <end position="1001"/>
    </location>
</feature>
<feature type="compositionally biased region" description="Polar residues" evidence="3">
    <location>
        <begin position="1"/>
        <end position="17"/>
    </location>
</feature>
<evidence type="ECO:0000256" key="3">
    <source>
        <dbReference type="SAM" id="MobiDB-lite"/>
    </source>
</evidence>
<dbReference type="FunFam" id="2.30.29.30:FF:000006">
    <property type="entry name" value="Pleckstrin homology like domain family B member 1"/>
    <property type="match status" value="1"/>
</dbReference>
<dbReference type="Ensembl" id="ENSMMST00000025994.1">
    <property type="protein sequence ID" value="ENSMMSP00000023496.1"/>
    <property type="gene ID" value="ENSMMSG00000017299.1"/>
</dbReference>
<dbReference type="CDD" id="cd14673">
    <property type="entry name" value="PH_PHLDB1_2"/>
    <property type="match status" value="1"/>
</dbReference>
<dbReference type="GO" id="GO:0045180">
    <property type="term" value="C:basal cortex"/>
    <property type="evidence" value="ECO:0007669"/>
    <property type="project" value="TreeGrafter"/>
</dbReference>
<reference evidence="5" key="1">
    <citation type="submission" date="2025-08" db="UniProtKB">
        <authorList>
            <consortium name="Ensembl"/>
        </authorList>
    </citation>
    <scope>IDENTIFICATION</scope>
</reference>